<evidence type="ECO:0000256" key="1">
    <source>
        <dbReference type="SAM" id="MobiDB-lite"/>
    </source>
</evidence>
<dbReference type="AlphaFoldDB" id="A0AAW0AL86"/>
<feature type="region of interest" description="Disordered" evidence="1">
    <location>
        <begin position="799"/>
        <end position="842"/>
    </location>
</feature>
<sequence length="842" mass="94730">MSSLSHMSAPPPNQLQAKRPSNAPTKQKKQSADDSDDESLEQFSKEELSEHAKTTRKNIDSKAKQARLDALKNLEFEPTILQSGANHILTTALVNFLPGIDSRSPEIRPIHNQRPLSSRNVNDIIHIGGPQGQGWLRQDPKHSLICLAFEKDIKIPESADPGSYILVQWSDDAKGSFFYLVAGQHRVAALRKVLEPSYQLWKEMPEGDEKEKLHQKLLVQGTWLVTFYNMDLLLDDNRETLLLQLFTNISLAPMKDTPSHFFSTLLRALRNSKNKQDEQSCLKYLQSTTSKEVKTLMDKYPDDTQTVTWGMLVTFIKGGQCQLLYLTNLIHIPNPDSRLDLTSDLYDTTLSGEYSIDLWFANDIVDIAEDAFVNHLGPVIHSIGAWVLEAKKNKENTPDQLKVLKTLYKKLQGIPLLCPSWLKALNSLLNTMAPTITFITSLFVPNILDQQSLRNGRTVDGEFLSHSDSLIHHMQCFKGWNVKGFNWSQTSAPNYKFIDEDWNLWVGALKVYGLLLTSRAKLLLSEAEIVAANTLPKAEPAFNPELYGFESDAHTTLLNFMSENLDSAKRCIKGHKGQKLDVITPRWVNAQPLVTWPTKKVGKQLEGFPDMVIQGLFRCSYNWLRSKGGTNTNTVHGRFAKHFIQEACLFRQRAELIEGDACLAWYKLAEPTSEDVECARAAGTDFELVANSASHKNIRMMDKNFHMAWKNLVIALSKSGIASISTPQGNVLHPGLMSCAAHEDSKALHMGTLVNVEDLALPVTVDQDLRLDKEWDLPVGFGTMEDLLAAIEASLSLNKANQLKRKREENGEEEDEIEDDDDDEEKDDIEDEEPVAKKARTS</sequence>
<feature type="compositionally biased region" description="Acidic residues" evidence="1">
    <location>
        <begin position="810"/>
        <end position="833"/>
    </location>
</feature>
<gene>
    <name evidence="2" type="ORF">R3P38DRAFT_3207521</name>
</gene>
<dbReference type="EMBL" id="JAWWNJ010000060">
    <property type="protein sequence ID" value="KAK7013336.1"/>
    <property type="molecule type" value="Genomic_DNA"/>
</dbReference>
<accession>A0AAW0AL86</accession>
<dbReference type="Proteomes" id="UP001362999">
    <property type="component" value="Unassembled WGS sequence"/>
</dbReference>
<reference evidence="2 3" key="1">
    <citation type="journal article" date="2024" name="J Genomics">
        <title>Draft genome sequencing and assembly of Favolaschia claudopus CIRM-BRFM 2984 isolated from oak limbs.</title>
        <authorList>
            <person name="Navarro D."/>
            <person name="Drula E."/>
            <person name="Chaduli D."/>
            <person name="Cazenave R."/>
            <person name="Ahrendt S."/>
            <person name="Wang J."/>
            <person name="Lipzen A."/>
            <person name="Daum C."/>
            <person name="Barry K."/>
            <person name="Grigoriev I.V."/>
            <person name="Favel A."/>
            <person name="Rosso M.N."/>
            <person name="Martin F."/>
        </authorList>
    </citation>
    <scope>NUCLEOTIDE SEQUENCE [LARGE SCALE GENOMIC DNA]</scope>
    <source>
        <strain evidence="2 3">CIRM-BRFM 2984</strain>
    </source>
</reference>
<protein>
    <recommendedName>
        <fullName evidence="4">DGQHR domain-containing protein</fullName>
    </recommendedName>
</protein>
<proteinExistence type="predicted"/>
<keyword evidence="3" id="KW-1185">Reference proteome</keyword>
<name>A0AAW0AL86_9AGAR</name>
<comment type="caution">
    <text evidence="2">The sequence shown here is derived from an EMBL/GenBank/DDBJ whole genome shotgun (WGS) entry which is preliminary data.</text>
</comment>
<evidence type="ECO:0000313" key="2">
    <source>
        <dbReference type="EMBL" id="KAK7013336.1"/>
    </source>
</evidence>
<evidence type="ECO:0008006" key="4">
    <source>
        <dbReference type="Google" id="ProtNLM"/>
    </source>
</evidence>
<evidence type="ECO:0000313" key="3">
    <source>
        <dbReference type="Proteomes" id="UP001362999"/>
    </source>
</evidence>
<organism evidence="2 3">
    <name type="scientific">Favolaschia claudopus</name>
    <dbReference type="NCBI Taxonomy" id="2862362"/>
    <lineage>
        <taxon>Eukaryota</taxon>
        <taxon>Fungi</taxon>
        <taxon>Dikarya</taxon>
        <taxon>Basidiomycota</taxon>
        <taxon>Agaricomycotina</taxon>
        <taxon>Agaricomycetes</taxon>
        <taxon>Agaricomycetidae</taxon>
        <taxon>Agaricales</taxon>
        <taxon>Marasmiineae</taxon>
        <taxon>Mycenaceae</taxon>
        <taxon>Favolaschia</taxon>
    </lineage>
</organism>
<feature type="compositionally biased region" description="Basic and acidic residues" evidence="1">
    <location>
        <begin position="43"/>
        <end position="63"/>
    </location>
</feature>
<feature type="region of interest" description="Disordered" evidence="1">
    <location>
        <begin position="1"/>
        <end position="63"/>
    </location>
</feature>